<sequence>MSPFSRLATHQAPVVLGLCSGTHDSSAALIADGTLVGLVEEERLNGDKHTRAYPRQAVTWLLDQAGLKPAQVTHVAYNHSPLRYLAAAPASLRWLAHPAAVPRAFPRARSCTQVWLNSRARMRAFQTHFPAAHVTAVEHHLTHALYALAAGTNILGGRNEVAVLVTDSLGETATTTITHARLRPGGRVDLDRRLTLTDPASLGYVYGAVTLHLGWRRTDEEGTVMALAALGDPARFRDLFRRAIPITSTGFGVDVRLFPLRVLSSRWPRVSPAFAAETCPPRAPGAPVEQVHADLAAALQERTEQVMVHLARRARKLTGARVLAVGGGVAMNCVSIGKICEQAGFEQVTVPPSPGDAGTSAGAALAVHRAVTGRLPAGVAGASYLGPDYPSMDLPVHPRPGLTAIQVASPEMMLARRLAEGQIVGLFRGRLEAGPRALGHRSILASPLLPGVVERLNARIKYREEFRPFAPMVLASVADDYFTLGQPSPFMSMASGVTDLTREAMPSIVHVNGTARVQTVNPDAEPFVARVLAAFAAITGHPVLINTSLNVKGQPICGTPDMALDCLTGTGMDALLLEDWWVAKTTAAPLGDSEPGTTSKEES</sequence>
<protein>
    <submittedName>
        <fullName evidence="4">Carbamoyltransferase</fullName>
    </submittedName>
</protein>
<dbReference type="PANTHER" id="PTHR34847:SF1">
    <property type="entry name" value="NODULATION PROTEIN U"/>
    <property type="match status" value="1"/>
</dbReference>
<evidence type="ECO:0000259" key="3">
    <source>
        <dbReference type="Pfam" id="PF16861"/>
    </source>
</evidence>
<accession>A0A3M2LA04</accession>
<dbReference type="OrthoDB" id="9780777at2"/>
<evidence type="ECO:0000256" key="1">
    <source>
        <dbReference type="ARBA" id="ARBA00006129"/>
    </source>
</evidence>
<evidence type="ECO:0000313" key="5">
    <source>
        <dbReference type="Proteomes" id="UP000282674"/>
    </source>
</evidence>
<keyword evidence="4" id="KW-0808">Transferase</keyword>
<keyword evidence="5" id="KW-1185">Reference proteome</keyword>
<comment type="similarity">
    <text evidence="1">Belongs to the NodU/CmcH family.</text>
</comment>
<dbReference type="Gene3D" id="3.90.870.20">
    <property type="entry name" value="Carbamoyltransferase, C-terminal domain"/>
    <property type="match status" value="1"/>
</dbReference>
<name>A0A3M2LA04_9ACTN</name>
<proteinExistence type="inferred from homology"/>
<dbReference type="InterPro" id="IPR003696">
    <property type="entry name" value="Carbtransf_dom"/>
</dbReference>
<dbReference type="PANTHER" id="PTHR34847">
    <property type="entry name" value="NODULATION PROTEIN U"/>
    <property type="match status" value="1"/>
</dbReference>
<dbReference type="Pfam" id="PF02543">
    <property type="entry name" value="Carbam_trans_N"/>
    <property type="match status" value="1"/>
</dbReference>
<dbReference type="CDD" id="cd24098">
    <property type="entry name" value="ASKHA_NBD_TobZ_N"/>
    <property type="match status" value="1"/>
</dbReference>
<gene>
    <name evidence="4" type="ORF">EBO15_41180</name>
</gene>
<dbReference type="InterPro" id="IPR043129">
    <property type="entry name" value="ATPase_NBD"/>
</dbReference>
<comment type="caution">
    <text evidence="4">The sequence shown here is derived from an EMBL/GenBank/DDBJ whole genome shotgun (WGS) entry which is preliminary data.</text>
</comment>
<dbReference type="GO" id="GO:0016740">
    <property type="term" value="F:transferase activity"/>
    <property type="evidence" value="ECO:0007669"/>
    <property type="project" value="UniProtKB-KW"/>
</dbReference>
<dbReference type="Gene3D" id="3.30.420.40">
    <property type="match status" value="2"/>
</dbReference>
<feature type="domain" description="Carbamoyltransferase" evidence="2">
    <location>
        <begin position="16"/>
        <end position="365"/>
    </location>
</feature>
<dbReference type="AlphaFoldDB" id="A0A3M2LA04"/>
<evidence type="ECO:0000313" key="4">
    <source>
        <dbReference type="EMBL" id="RMI33876.1"/>
    </source>
</evidence>
<dbReference type="Pfam" id="PF16861">
    <property type="entry name" value="Carbam_trans_C"/>
    <property type="match status" value="1"/>
</dbReference>
<dbReference type="InterPro" id="IPR031730">
    <property type="entry name" value="Carbam_trans_C"/>
</dbReference>
<organism evidence="4 5">
    <name type="scientific">Actinomadura harenae</name>
    <dbReference type="NCBI Taxonomy" id="2483351"/>
    <lineage>
        <taxon>Bacteria</taxon>
        <taxon>Bacillati</taxon>
        <taxon>Actinomycetota</taxon>
        <taxon>Actinomycetes</taxon>
        <taxon>Streptosporangiales</taxon>
        <taxon>Thermomonosporaceae</taxon>
        <taxon>Actinomadura</taxon>
    </lineage>
</organism>
<dbReference type="EMBL" id="RFFG01000174">
    <property type="protein sequence ID" value="RMI33876.1"/>
    <property type="molecule type" value="Genomic_DNA"/>
</dbReference>
<dbReference type="InterPro" id="IPR051338">
    <property type="entry name" value="NodU/CmcH_Carbamoyltrnsfr"/>
</dbReference>
<reference evidence="4 5" key="1">
    <citation type="submission" date="2018-10" db="EMBL/GenBank/DDBJ databases">
        <title>Isolation from soil.</title>
        <authorList>
            <person name="Hu J."/>
        </authorList>
    </citation>
    <scope>NUCLEOTIDE SEQUENCE [LARGE SCALE GENOMIC DNA]</scope>
    <source>
        <strain evidence="4 5">NEAU-Ht49</strain>
    </source>
</reference>
<dbReference type="InterPro" id="IPR038152">
    <property type="entry name" value="Carbam_trans_C_sf"/>
</dbReference>
<evidence type="ECO:0000259" key="2">
    <source>
        <dbReference type="Pfam" id="PF02543"/>
    </source>
</evidence>
<dbReference type="SUPFAM" id="SSF53067">
    <property type="entry name" value="Actin-like ATPase domain"/>
    <property type="match status" value="1"/>
</dbReference>
<dbReference type="Proteomes" id="UP000282674">
    <property type="component" value="Unassembled WGS sequence"/>
</dbReference>
<feature type="domain" description="Carbamoyltransferase C-terminal" evidence="3">
    <location>
        <begin position="415"/>
        <end position="584"/>
    </location>
</feature>